<evidence type="ECO:0000313" key="7">
    <source>
        <dbReference type="Proteomes" id="UP001147747"/>
    </source>
</evidence>
<dbReference type="InterPro" id="IPR027417">
    <property type="entry name" value="P-loop_NTPase"/>
</dbReference>
<sequence length="1112" mass="124762">MAPRGRGRGKFVHPDGHPNATSSQSKSPGFPANPAIRNYFAPPNLPDGVPLPRGQTEDWRKKSELPTTEEILGLNDGSSDILLLPNHIFGPWPSTELYLNAHYNLIREDAVANLRDAVLYVRTYPRMGDNGNIAIYEKVFIVQVTLTTSGIAFRVQFSTRRAGKRIHWKYSSRLITGNIVALSPVKDSFFNKVHCGCCCGETEDIKFDPQQEWIMVQARSGYYEAHRHTMKALQKLSQEQFPLKQHICALKTDIGAPQYVLDKPVINFQALSPPTTDGNTSFNILKDFPATPMAGLNPHQAPPGTGKTFVSIIFLKLLLSQMTPNDPPIIIATHTNHALDQILSIIAQFEDNFIRLGSRSIDPDIRKRMLYEMKKSLPMPTITGGLFSPARNDLQRLSAQVAELLTPFDQEGIHGPIKASTFADYGLLTQSQCDSLMDLERWGSSAPAGNDTNHIAAWLDDQVKELNLNHWIEEIVFTEDDIDIEYEQLKELEAEQGPNEDEYETLNGRSLQFRTTHRGVEDSSYSKQEIRHYLSMSDLMKIPVKARGPVYNLLRDELLDLVNAKLRTVAKSYNFYSDRLKVGRWERDFEILRKAKLVAMTTTGLSKYRGLVSSLKPRTVLIEEAAEVLEAPTTVSCFESIQQLILVGDHMQLKAKCTLMDLAGEPFFLETSMFERLVRNDIAYVQLREQRRMVPDIRELLMPIYGSLYDHPSVLKTTPIPGMGDLRSFFFTHEWPESGDSLTSKLNEWEAIMVVEFYVYLVLNGISIFDMTVLTFYNGQRKLILKHMRTNKYLVNHTPKVVTVDSYQGEENEIILLSLVRSNKSNGIGFLAADNRVCVAISRAKRGLYMFGNSETLEQFSPLWNSIISILRSPNGDPRISGILPLTCKKHKNETLIRVPGDWKTIKGGCREACGEELGCGHKCTLLCHGFDHSLEWTTCQQSCTHVQKCCELPCTEICGKSHHHSCDCMNDKFSTMSIMENPRVDHRAGKPGPNGASEAAQRARRQVIAMEGVSSWGQFVNNARAGNIDRANMGVFQSVGSQDVQEGLKRATETYISLASRRPNQEPASNAASKGLVNPSKSEDSPINKPAALPPADLIEFEPPTDLIDLD</sequence>
<evidence type="ECO:0000259" key="4">
    <source>
        <dbReference type="Pfam" id="PF13087"/>
    </source>
</evidence>
<dbReference type="AlphaFoldDB" id="A0A9W9SHQ2"/>
<dbReference type="Pfam" id="PF13087">
    <property type="entry name" value="AAA_12"/>
    <property type="match status" value="1"/>
</dbReference>
<feature type="region of interest" description="Disordered" evidence="2">
    <location>
        <begin position="1"/>
        <end position="56"/>
    </location>
</feature>
<organism evidence="6 7">
    <name type="scientific">Penicillium cosmopolitanum</name>
    <dbReference type="NCBI Taxonomy" id="1131564"/>
    <lineage>
        <taxon>Eukaryota</taxon>
        <taxon>Fungi</taxon>
        <taxon>Dikarya</taxon>
        <taxon>Ascomycota</taxon>
        <taxon>Pezizomycotina</taxon>
        <taxon>Eurotiomycetes</taxon>
        <taxon>Eurotiomycetidae</taxon>
        <taxon>Eurotiales</taxon>
        <taxon>Aspergillaceae</taxon>
        <taxon>Penicillium</taxon>
    </lineage>
</organism>
<protein>
    <submittedName>
        <fullName evidence="6">ATP binding protein</fullName>
    </submittedName>
</protein>
<keyword evidence="1" id="KW-0067">ATP-binding</keyword>
<dbReference type="Pfam" id="PF13086">
    <property type="entry name" value="AAA_11"/>
    <property type="match status" value="1"/>
</dbReference>
<feature type="region of interest" description="Disordered" evidence="2">
    <location>
        <begin position="1060"/>
        <end position="1112"/>
    </location>
</feature>
<dbReference type="Proteomes" id="UP001147747">
    <property type="component" value="Unassembled WGS sequence"/>
</dbReference>
<dbReference type="InterPro" id="IPR041677">
    <property type="entry name" value="DNA2/NAM7_AAA_11"/>
</dbReference>
<dbReference type="PANTHER" id="PTHR10887:SF341">
    <property type="entry name" value="NFX1-TYPE ZINC FINGER-CONTAINING PROTEIN 1"/>
    <property type="match status" value="1"/>
</dbReference>
<dbReference type="GeneID" id="81375538"/>
<dbReference type="RefSeq" id="XP_056482588.1">
    <property type="nucleotide sequence ID" value="XM_056636558.1"/>
</dbReference>
<proteinExistence type="predicted"/>
<dbReference type="GO" id="GO:0031048">
    <property type="term" value="P:regulatory ncRNA-mediated heterochromatin formation"/>
    <property type="evidence" value="ECO:0007669"/>
    <property type="project" value="TreeGrafter"/>
</dbReference>
<keyword evidence="1" id="KW-0378">Hydrolase</keyword>
<feature type="domain" description="DNA2/NAM7 helicase helicase" evidence="3">
    <location>
        <begin position="300"/>
        <end position="655"/>
    </location>
</feature>
<gene>
    <name evidence="6" type="ORF">N7509_011921</name>
</gene>
<dbReference type="EMBL" id="JAPZBU010000011">
    <property type="protein sequence ID" value="KAJ5378802.1"/>
    <property type="molecule type" value="Genomic_DNA"/>
</dbReference>
<reference evidence="6" key="1">
    <citation type="submission" date="2022-12" db="EMBL/GenBank/DDBJ databases">
        <authorList>
            <person name="Petersen C."/>
        </authorList>
    </citation>
    <scope>NUCLEOTIDE SEQUENCE</scope>
    <source>
        <strain evidence="6">IBT 29677</strain>
    </source>
</reference>
<dbReference type="InterPro" id="IPR045055">
    <property type="entry name" value="DNA2/NAM7-like"/>
</dbReference>
<reference evidence="6" key="2">
    <citation type="journal article" date="2023" name="IMA Fungus">
        <title>Comparative genomic study of the Penicillium genus elucidates a diverse pangenome and 15 lateral gene transfer events.</title>
        <authorList>
            <person name="Petersen C."/>
            <person name="Sorensen T."/>
            <person name="Nielsen M.R."/>
            <person name="Sondergaard T.E."/>
            <person name="Sorensen J.L."/>
            <person name="Fitzpatrick D.A."/>
            <person name="Frisvad J.C."/>
            <person name="Nielsen K.L."/>
        </authorList>
    </citation>
    <scope>NUCLEOTIDE SEQUENCE</scope>
    <source>
        <strain evidence="6">IBT 29677</strain>
    </source>
</reference>
<evidence type="ECO:0000259" key="5">
    <source>
        <dbReference type="Pfam" id="PF25396"/>
    </source>
</evidence>
<dbReference type="InterPro" id="IPR041679">
    <property type="entry name" value="DNA2/NAM7-like_C"/>
</dbReference>
<evidence type="ECO:0000259" key="3">
    <source>
        <dbReference type="Pfam" id="PF13086"/>
    </source>
</evidence>
<dbReference type="Gene3D" id="3.40.50.300">
    <property type="entry name" value="P-loop containing nucleotide triphosphate hydrolases"/>
    <property type="match status" value="2"/>
</dbReference>
<dbReference type="SUPFAM" id="SSF52540">
    <property type="entry name" value="P-loop containing nucleoside triphosphate hydrolases"/>
    <property type="match status" value="1"/>
</dbReference>
<feature type="region of interest" description="Disordered" evidence="2">
    <location>
        <begin position="984"/>
        <end position="1003"/>
    </location>
</feature>
<feature type="domain" description="DNA2/NAM7 helicase-like C-terminal" evidence="4">
    <location>
        <begin position="669"/>
        <end position="854"/>
    </location>
</feature>
<evidence type="ECO:0000256" key="1">
    <source>
        <dbReference type="ARBA" id="ARBA00022806"/>
    </source>
</evidence>
<dbReference type="InterPro" id="IPR057373">
    <property type="entry name" value="ZNFX1"/>
</dbReference>
<accession>A0A9W9SHQ2</accession>
<keyword evidence="1" id="KW-0547">Nucleotide-binding</keyword>
<dbReference type="OrthoDB" id="409395at2759"/>
<dbReference type="Pfam" id="PF25396">
    <property type="entry name" value="ZNFX1"/>
    <property type="match status" value="1"/>
</dbReference>
<feature type="domain" description="ZNFX1" evidence="5">
    <location>
        <begin position="129"/>
        <end position="191"/>
    </location>
</feature>
<dbReference type="GO" id="GO:0004386">
    <property type="term" value="F:helicase activity"/>
    <property type="evidence" value="ECO:0007669"/>
    <property type="project" value="InterPro"/>
</dbReference>
<dbReference type="PANTHER" id="PTHR10887">
    <property type="entry name" value="DNA2/NAM7 HELICASE FAMILY"/>
    <property type="match status" value="1"/>
</dbReference>
<feature type="compositionally biased region" description="Basic residues" evidence="2">
    <location>
        <begin position="1"/>
        <end position="11"/>
    </location>
</feature>
<comment type="caution">
    <text evidence="6">The sequence shown here is derived from an EMBL/GenBank/DDBJ whole genome shotgun (WGS) entry which is preliminary data.</text>
</comment>
<evidence type="ECO:0000256" key="2">
    <source>
        <dbReference type="SAM" id="MobiDB-lite"/>
    </source>
</evidence>
<dbReference type="GO" id="GO:0031380">
    <property type="term" value="C:nuclear RNA-directed RNA polymerase complex"/>
    <property type="evidence" value="ECO:0007669"/>
    <property type="project" value="TreeGrafter"/>
</dbReference>
<evidence type="ECO:0000313" key="6">
    <source>
        <dbReference type="EMBL" id="KAJ5378802.1"/>
    </source>
</evidence>
<keyword evidence="7" id="KW-1185">Reference proteome</keyword>
<dbReference type="InterPro" id="IPR047187">
    <property type="entry name" value="SF1_C_Upf1"/>
</dbReference>
<keyword evidence="1" id="KW-0347">Helicase</keyword>
<name>A0A9W9SHQ2_9EURO</name>
<dbReference type="CDD" id="cd18808">
    <property type="entry name" value="SF1_C_Upf1"/>
    <property type="match status" value="1"/>
</dbReference>
<dbReference type="CDD" id="cd06008">
    <property type="entry name" value="NF-X1-zinc-finger"/>
    <property type="match status" value="1"/>
</dbReference>